<evidence type="ECO:0000256" key="3">
    <source>
        <dbReference type="ARBA" id="ARBA00022676"/>
    </source>
</evidence>
<feature type="domain" description="Glycosyltransferase subfamily 4-like N-terminal" evidence="7">
    <location>
        <begin position="343"/>
        <end position="488"/>
    </location>
</feature>
<evidence type="ECO:0000256" key="5">
    <source>
        <dbReference type="SAM" id="MobiDB-lite"/>
    </source>
</evidence>
<dbReference type="InterPro" id="IPR028098">
    <property type="entry name" value="Glyco_trans_4-like_N"/>
</dbReference>
<comment type="pathway">
    <text evidence="1">Cell wall biogenesis; cell wall polysaccharide biosynthesis.</text>
</comment>
<dbReference type="Proteomes" id="UP001205046">
    <property type="component" value="Unassembled WGS sequence"/>
</dbReference>
<keyword evidence="4 8" id="KW-0808">Transferase</keyword>
<accession>A0ABT2HSY4</accession>
<keyword evidence="3 8" id="KW-0328">Glycosyltransferase</keyword>
<proteinExistence type="inferred from homology"/>
<evidence type="ECO:0000259" key="6">
    <source>
        <dbReference type="Pfam" id="PF02709"/>
    </source>
</evidence>
<organism evidence="8 9">
    <name type="scientific">Nesterenkonia massiliensis</name>
    <dbReference type="NCBI Taxonomy" id="1232429"/>
    <lineage>
        <taxon>Bacteria</taxon>
        <taxon>Bacillati</taxon>
        <taxon>Actinomycetota</taxon>
        <taxon>Actinomycetes</taxon>
        <taxon>Micrococcales</taxon>
        <taxon>Micrococcaceae</taxon>
        <taxon>Nesterenkonia</taxon>
    </lineage>
</organism>
<dbReference type="Gene3D" id="3.40.50.2000">
    <property type="entry name" value="Glycogen Phosphorylase B"/>
    <property type="match status" value="1"/>
</dbReference>
<dbReference type="SUPFAM" id="SSF53756">
    <property type="entry name" value="UDP-Glycosyltransferase/glycogen phosphorylase"/>
    <property type="match status" value="1"/>
</dbReference>
<sequence>MTPHPYTAAAETDAKPVGSPTDTLESPTPGKAQRPRTVIITTVHGRHDHLRKQREALGTSSLLPDEHLIITMDDDELAQALANAPASEVPTRTAAAPSSPSAALPLAAARNIGAELSKSALRPSTAAHSESSEFSSTEGHAEDLLIFLDVDCIPHPDLVRGYLQAAQENPGALLCGPVAYLPETDLQDLSPRYLDSLAEPHPARPAPEPGQYTQDSNYDLFWSLSFAVRRSVWENIGGFDERFTGYGGEDTDFAQQARSRGVGLCWVGSARAYHQHHPVSNPPVEHLDDILANGRRFANKWGRWPMQGWIAAFQERGLVTCLSRDGDTDFVRTIRVASVPQSHVYIRHLSPPEGERSAVVRLPDPPARREDHPTGAPWWPPRMLDPEWILAPRGPEEDFDIFHVHFGFDAESPQRLHEVVDALDTKGVPLVYTVHDLQNPHHTDTALHTAQLDVLIPRAAAVITLSRRAAEIIEDRWGVRARVVPHPHVVDLPLIQDYGVSPRRKPEEFRLGIHLKSLRQNMSTIPVLEAALEAVHGIPGGILQVNVHRDVYDDAGAEFNPNKHDPELVQWLNTHPVDLRVHNYFTDGELYDYIAGLHASLLPYRFGTHSGWMEACHDLGTTVIAPDVGCYASQGADLTYRWRGDELDVSSLRQAVRDAAVAHGRRAEDSSHRCTQRRQWRTDQRRQIAAVHEDIYRQLLQR</sequence>
<feature type="domain" description="Galactosyltransferase C-terminal" evidence="6">
    <location>
        <begin position="215"/>
        <end position="277"/>
    </location>
</feature>
<comment type="caution">
    <text evidence="8">The sequence shown here is derived from an EMBL/GenBank/DDBJ whole genome shotgun (WGS) entry which is preliminary data.</text>
</comment>
<gene>
    <name evidence="8" type="ORF">M3B43_10875</name>
</gene>
<evidence type="ECO:0000313" key="9">
    <source>
        <dbReference type="Proteomes" id="UP001205046"/>
    </source>
</evidence>
<comment type="similarity">
    <text evidence="2">Belongs to the glycosyltransferase 2 family.</text>
</comment>
<evidence type="ECO:0000256" key="4">
    <source>
        <dbReference type="ARBA" id="ARBA00022679"/>
    </source>
</evidence>
<dbReference type="GO" id="GO:0016757">
    <property type="term" value="F:glycosyltransferase activity"/>
    <property type="evidence" value="ECO:0007669"/>
    <property type="project" value="UniProtKB-KW"/>
</dbReference>
<dbReference type="SUPFAM" id="SSF53448">
    <property type="entry name" value="Nucleotide-diphospho-sugar transferases"/>
    <property type="match status" value="1"/>
</dbReference>
<dbReference type="RefSeq" id="WP_260073677.1">
    <property type="nucleotide sequence ID" value="NZ_JALXMO010000042.1"/>
</dbReference>
<reference evidence="8 9" key="1">
    <citation type="submission" date="2022-04" db="EMBL/GenBank/DDBJ databases">
        <title>Human microbiome associated bacterial genomes.</title>
        <authorList>
            <person name="Sandstrom S."/>
            <person name="Salamzade R."/>
            <person name="Kalan L.R."/>
        </authorList>
    </citation>
    <scope>NUCLEOTIDE SEQUENCE [LARGE SCALE GENOMIC DNA]</scope>
    <source>
        <strain evidence="9">p3-SID767</strain>
    </source>
</reference>
<dbReference type="InterPro" id="IPR027791">
    <property type="entry name" value="Galactosyl_T_C"/>
</dbReference>
<evidence type="ECO:0000259" key="7">
    <source>
        <dbReference type="Pfam" id="PF13439"/>
    </source>
</evidence>
<dbReference type="Pfam" id="PF02709">
    <property type="entry name" value="Glyco_transf_7C"/>
    <property type="match status" value="1"/>
</dbReference>
<dbReference type="EC" id="2.4.-.-" evidence="8"/>
<evidence type="ECO:0000256" key="1">
    <source>
        <dbReference type="ARBA" id="ARBA00004776"/>
    </source>
</evidence>
<keyword evidence="9" id="KW-1185">Reference proteome</keyword>
<dbReference type="InterPro" id="IPR029044">
    <property type="entry name" value="Nucleotide-diphossugar_trans"/>
</dbReference>
<evidence type="ECO:0000256" key="2">
    <source>
        <dbReference type="ARBA" id="ARBA00006739"/>
    </source>
</evidence>
<dbReference type="Pfam" id="PF13439">
    <property type="entry name" value="Glyco_transf_4"/>
    <property type="match status" value="1"/>
</dbReference>
<name>A0ABT2HSY4_9MICC</name>
<dbReference type="Gene3D" id="3.90.550.10">
    <property type="entry name" value="Spore Coat Polysaccharide Biosynthesis Protein SpsA, Chain A"/>
    <property type="match status" value="1"/>
</dbReference>
<dbReference type="PANTHER" id="PTHR43179:SF12">
    <property type="entry name" value="GALACTOFURANOSYLTRANSFERASE GLFT2"/>
    <property type="match status" value="1"/>
</dbReference>
<feature type="region of interest" description="Disordered" evidence="5">
    <location>
        <begin position="1"/>
        <end position="35"/>
    </location>
</feature>
<protein>
    <submittedName>
        <fullName evidence="8">Glycosyltransferase</fullName>
        <ecNumber evidence="8">2.4.-.-</ecNumber>
    </submittedName>
</protein>
<dbReference type="PANTHER" id="PTHR43179">
    <property type="entry name" value="RHAMNOSYLTRANSFERASE WBBL"/>
    <property type="match status" value="1"/>
</dbReference>
<dbReference type="EMBL" id="JALXMO010000042">
    <property type="protein sequence ID" value="MCT1607810.1"/>
    <property type="molecule type" value="Genomic_DNA"/>
</dbReference>
<evidence type="ECO:0000313" key="8">
    <source>
        <dbReference type="EMBL" id="MCT1607810.1"/>
    </source>
</evidence>